<reference evidence="2 3" key="1">
    <citation type="journal article" date="2013" name="PLoS Genet.">
        <title>Distinctive expansion of potential virulence genes in the genome of the oomycete fish pathogen Saprolegnia parasitica.</title>
        <authorList>
            <person name="Jiang R.H."/>
            <person name="de Bruijn I."/>
            <person name="Haas B.J."/>
            <person name="Belmonte R."/>
            <person name="Lobach L."/>
            <person name="Christie J."/>
            <person name="van den Ackerveken G."/>
            <person name="Bottin A."/>
            <person name="Bulone V."/>
            <person name="Diaz-Moreno S.M."/>
            <person name="Dumas B."/>
            <person name="Fan L."/>
            <person name="Gaulin E."/>
            <person name="Govers F."/>
            <person name="Grenville-Briggs L.J."/>
            <person name="Horner N.R."/>
            <person name="Levin J.Z."/>
            <person name="Mammella M."/>
            <person name="Meijer H.J."/>
            <person name="Morris P."/>
            <person name="Nusbaum C."/>
            <person name="Oome S."/>
            <person name="Phillips A.J."/>
            <person name="van Rooyen D."/>
            <person name="Rzeszutek E."/>
            <person name="Saraiva M."/>
            <person name="Secombes C.J."/>
            <person name="Seidl M.F."/>
            <person name="Snel B."/>
            <person name="Stassen J.H."/>
            <person name="Sykes S."/>
            <person name="Tripathy S."/>
            <person name="van den Berg H."/>
            <person name="Vega-Arreguin J.C."/>
            <person name="Wawra S."/>
            <person name="Young S.K."/>
            <person name="Zeng Q."/>
            <person name="Dieguez-Uribeondo J."/>
            <person name="Russ C."/>
            <person name="Tyler B.M."/>
            <person name="van West P."/>
        </authorList>
    </citation>
    <scope>NUCLEOTIDE SEQUENCE [LARGE SCALE GENOMIC DNA]</scope>
    <source>
        <strain evidence="2 3">CBS 223.65</strain>
    </source>
</reference>
<sequence length="225" mass="24424">MMSQPRILLLGDSITQQASDPAIGGFQTLLEADYIRRADIINRGLSGYNTRWFLDYLPQIVAELTNQRAPSLITLFLGANDADLPSGTQHVPLAQYEANTKTIITALRAAFPDAAFILLTPPPIGDNELYGRNNVTAGNYAAACVRAATALGVAAIDLWTSMQSERESYLSDGLHLNAKGNRFVYEALTATIAAQLPALQPNAIPFLYPEWTALVEKDIDATKEA</sequence>
<dbReference type="InterPro" id="IPR045136">
    <property type="entry name" value="Iah1-like"/>
</dbReference>
<evidence type="ECO:0000313" key="3">
    <source>
        <dbReference type="Proteomes" id="UP000030745"/>
    </source>
</evidence>
<proteinExistence type="predicted"/>
<dbReference type="STRING" id="695850.A0A067BQQ9"/>
<dbReference type="OrthoDB" id="671439at2759"/>
<dbReference type="CDD" id="cd01838">
    <property type="entry name" value="Isoamyl_acetate_hydrolase_like"/>
    <property type="match status" value="1"/>
</dbReference>
<dbReference type="PANTHER" id="PTHR14209:SF19">
    <property type="entry name" value="ISOAMYL ACETATE-HYDROLYZING ESTERASE 1 HOMOLOG"/>
    <property type="match status" value="1"/>
</dbReference>
<dbReference type="GeneID" id="24142104"/>
<dbReference type="KEGG" id="spar:SPRG_21317"/>
<name>A0A067BQQ9_SAPPC</name>
<dbReference type="InterPro" id="IPR013830">
    <property type="entry name" value="SGNH_hydro"/>
</dbReference>
<dbReference type="OMA" id="VPIDRYK"/>
<accession>A0A067BQQ9</accession>
<dbReference type="InterPro" id="IPR036514">
    <property type="entry name" value="SGNH_hydro_sf"/>
</dbReference>
<dbReference type="Gene3D" id="3.40.50.1110">
    <property type="entry name" value="SGNH hydrolase"/>
    <property type="match status" value="1"/>
</dbReference>
<dbReference type="EMBL" id="KK583308">
    <property type="protein sequence ID" value="KDO20593.1"/>
    <property type="molecule type" value="Genomic_DNA"/>
</dbReference>
<feature type="domain" description="SGNH hydrolase-type esterase" evidence="1">
    <location>
        <begin position="9"/>
        <end position="182"/>
    </location>
</feature>
<gene>
    <name evidence="2" type="ORF">SPRG_21317</name>
</gene>
<dbReference type="SUPFAM" id="SSF52266">
    <property type="entry name" value="SGNH hydrolase"/>
    <property type="match status" value="1"/>
</dbReference>
<evidence type="ECO:0000313" key="2">
    <source>
        <dbReference type="EMBL" id="KDO20593.1"/>
    </source>
</evidence>
<dbReference type="Proteomes" id="UP000030745">
    <property type="component" value="Unassembled WGS sequence"/>
</dbReference>
<dbReference type="RefSeq" id="XP_012208721.1">
    <property type="nucleotide sequence ID" value="XM_012353331.1"/>
</dbReference>
<organism evidence="2 3">
    <name type="scientific">Saprolegnia parasitica (strain CBS 223.65)</name>
    <dbReference type="NCBI Taxonomy" id="695850"/>
    <lineage>
        <taxon>Eukaryota</taxon>
        <taxon>Sar</taxon>
        <taxon>Stramenopiles</taxon>
        <taxon>Oomycota</taxon>
        <taxon>Saprolegniomycetes</taxon>
        <taxon>Saprolegniales</taxon>
        <taxon>Saprolegniaceae</taxon>
        <taxon>Saprolegnia</taxon>
    </lineage>
</organism>
<dbReference type="AlphaFoldDB" id="A0A067BQQ9"/>
<keyword evidence="3" id="KW-1185">Reference proteome</keyword>
<evidence type="ECO:0000259" key="1">
    <source>
        <dbReference type="Pfam" id="PF13472"/>
    </source>
</evidence>
<dbReference type="VEuPathDB" id="FungiDB:SPRG_21317"/>
<dbReference type="PANTHER" id="PTHR14209">
    <property type="entry name" value="ISOAMYL ACETATE-HYDROLYZING ESTERASE 1"/>
    <property type="match status" value="1"/>
</dbReference>
<protein>
    <recommendedName>
        <fullName evidence="1">SGNH hydrolase-type esterase domain-containing protein</fullName>
    </recommendedName>
</protein>
<dbReference type="Pfam" id="PF13472">
    <property type="entry name" value="Lipase_GDSL_2"/>
    <property type="match status" value="1"/>
</dbReference>